<keyword evidence="1" id="KW-0812">Transmembrane</keyword>
<reference evidence="2 3" key="1">
    <citation type="submission" date="2020-10" db="EMBL/GenBank/DDBJ databases">
        <title>Complete genome sequence of Corynebacterium massiliense DSM 45435, type strain of Corynebacterium massiliense.</title>
        <authorList>
            <person name="Busche T."/>
            <person name="Kalinowski J."/>
            <person name="Ruckert C."/>
        </authorList>
    </citation>
    <scope>NUCLEOTIDE SEQUENCE [LARGE SCALE GENOMIC DNA]</scope>
    <source>
        <strain evidence="2 3">DSM 45435</strain>
    </source>
</reference>
<feature type="transmembrane region" description="Helical" evidence="1">
    <location>
        <begin position="6"/>
        <end position="27"/>
    </location>
</feature>
<feature type="transmembrane region" description="Helical" evidence="1">
    <location>
        <begin position="48"/>
        <end position="71"/>
    </location>
</feature>
<feature type="transmembrane region" description="Helical" evidence="1">
    <location>
        <begin position="129"/>
        <end position="148"/>
    </location>
</feature>
<organism evidence="2 3">
    <name type="scientific">Corynebacterium massiliense DSM 45435</name>
    <dbReference type="NCBI Taxonomy" id="1121364"/>
    <lineage>
        <taxon>Bacteria</taxon>
        <taxon>Bacillati</taxon>
        <taxon>Actinomycetota</taxon>
        <taxon>Actinomycetes</taxon>
        <taxon>Mycobacteriales</taxon>
        <taxon>Corynebacteriaceae</taxon>
        <taxon>Corynebacterium</taxon>
    </lineage>
</organism>
<dbReference type="RefSeq" id="WP_022862507.1">
    <property type="nucleotide sequence ID" value="NZ_ATVG01000002.1"/>
</dbReference>
<keyword evidence="3" id="KW-1185">Reference proteome</keyword>
<keyword evidence="1" id="KW-0472">Membrane</keyword>
<name>A0ABY7U6I8_9CORY</name>
<dbReference type="Proteomes" id="UP001220064">
    <property type="component" value="Chromosome"/>
</dbReference>
<evidence type="ECO:0000313" key="3">
    <source>
        <dbReference type="Proteomes" id="UP001220064"/>
    </source>
</evidence>
<proteinExistence type="predicted"/>
<evidence type="ECO:0000256" key="1">
    <source>
        <dbReference type="SAM" id="Phobius"/>
    </source>
</evidence>
<keyword evidence="1" id="KW-1133">Transmembrane helix</keyword>
<accession>A0ABY7U6I8</accession>
<evidence type="ECO:0000313" key="2">
    <source>
        <dbReference type="EMBL" id="WCZ32296.1"/>
    </source>
</evidence>
<evidence type="ECO:0008006" key="4">
    <source>
        <dbReference type="Google" id="ProtNLM"/>
    </source>
</evidence>
<protein>
    <recommendedName>
        <fullName evidence="4">DUF2269 domain-containing protein</fullName>
    </recommendedName>
</protein>
<dbReference type="EMBL" id="CP063189">
    <property type="protein sequence ID" value="WCZ32296.1"/>
    <property type="molecule type" value="Genomic_DNA"/>
</dbReference>
<feature type="transmembrane region" description="Helical" evidence="1">
    <location>
        <begin position="83"/>
        <end position="102"/>
    </location>
</feature>
<sequence length="149" mass="16199">MTTVVTALHVLAAIVLLGPVVVAVSMFPAQMLRAKKGDTTALGSAQTLHRITSTYSMFSALVPVLGLAVFLTDLDTYGSMWQFHTAILLSVIAWGLLLFVIVPREKKALAALEGETQEPFDYAKAKKQLAMFGGIFNLLWVITAILMFL</sequence>
<gene>
    <name evidence="2" type="ORF">CMASS_04225</name>
</gene>